<dbReference type="SUPFAM" id="SSF56112">
    <property type="entry name" value="Protein kinase-like (PK-like)"/>
    <property type="match status" value="1"/>
</dbReference>
<feature type="repeat" description="HEAT" evidence="5">
    <location>
        <begin position="381"/>
        <end position="419"/>
    </location>
</feature>
<dbReference type="RefSeq" id="XP_029642405.1">
    <property type="nucleotide sequence ID" value="XM_029786545.2"/>
</dbReference>
<evidence type="ECO:0000256" key="2">
    <source>
        <dbReference type="ARBA" id="ARBA00040972"/>
    </source>
</evidence>
<dbReference type="GO" id="GO:0004672">
    <property type="term" value="F:protein kinase activity"/>
    <property type="evidence" value="ECO:0007669"/>
    <property type="project" value="InterPro"/>
</dbReference>
<evidence type="ECO:0000256" key="5">
    <source>
        <dbReference type="PROSITE-ProRule" id="PRU00103"/>
    </source>
</evidence>
<accession>A0A6P7SVW1</accession>
<protein>
    <recommendedName>
        <fullName evidence="2">N-terminal kinase-like protein</fullName>
    </recommendedName>
    <alternativeName>
        <fullName evidence="3">SCY1-like protein 1</fullName>
    </alternativeName>
</protein>
<reference evidence="9" key="1">
    <citation type="submission" date="2025-08" db="UniProtKB">
        <authorList>
            <consortium name="RefSeq"/>
        </authorList>
    </citation>
    <scope>IDENTIFICATION</scope>
</reference>
<dbReference type="Pfam" id="PF00069">
    <property type="entry name" value="Pkinase"/>
    <property type="match status" value="1"/>
</dbReference>
<dbReference type="InterPro" id="IPR051177">
    <property type="entry name" value="CIK-Related_Protein"/>
</dbReference>
<dbReference type="PANTHER" id="PTHR12984:SF3">
    <property type="entry name" value="N-TERMINAL KINASE-LIKE PROTEIN"/>
    <property type="match status" value="1"/>
</dbReference>
<dbReference type="SUPFAM" id="SSF48371">
    <property type="entry name" value="ARM repeat"/>
    <property type="match status" value="1"/>
</dbReference>
<evidence type="ECO:0000256" key="6">
    <source>
        <dbReference type="SAM" id="MobiDB-lite"/>
    </source>
</evidence>
<comment type="function">
    <text evidence="4">Regulates COPI-mediated retrograde protein traffic at the interface between the Golgi apparatus and the endoplasmic reticulum. Involved in the maintenance of the Golgi apparatus morphology.</text>
</comment>
<evidence type="ECO:0000313" key="9">
    <source>
        <dbReference type="RefSeq" id="XP_029642405.1"/>
    </source>
</evidence>
<dbReference type="InterPro" id="IPR011989">
    <property type="entry name" value="ARM-like"/>
</dbReference>
<proteinExistence type="inferred from homology"/>
<dbReference type="InterPro" id="IPR016024">
    <property type="entry name" value="ARM-type_fold"/>
</dbReference>
<comment type="similarity">
    <text evidence="1">Belongs to the protein kinase superfamily.</text>
</comment>
<dbReference type="PROSITE" id="PS50011">
    <property type="entry name" value="PROTEIN_KINASE_DOM"/>
    <property type="match status" value="1"/>
</dbReference>
<feature type="region of interest" description="Disordered" evidence="6">
    <location>
        <begin position="579"/>
        <end position="813"/>
    </location>
</feature>
<dbReference type="InterPro" id="IPR000719">
    <property type="entry name" value="Prot_kinase_dom"/>
</dbReference>
<dbReference type="KEGG" id="osn:115217017"/>
<feature type="domain" description="Protein kinase" evidence="7">
    <location>
        <begin position="18"/>
        <end position="368"/>
    </location>
</feature>
<dbReference type="PROSITE" id="PS50077">
    <property type="entry name" value="HEAT_REPEAT"/>
    <property type="match status" value="1"/>
</dbReference>
<sequence length="831" mass="92436">MWSFFSRDPVKDFNYDVGEPVSVLNGKSLWTLHPGKKKVNGDAVSIFAFDVKSADSSQLQTAQAAFKRLKTLRHPNILSYLDGLESDRIIYIVTESVVPLCSYLTEDNKEGSCNELAISWGLHQVAKGVAFLNNDCSFIHNNINLWSVFVDLAGEWKIGGVDYLYSASGQPTVKVLPTLKMYDPPEATGGHVWSIDMWGLGCLIWEVFNGPLPRSSALKSLGKIPKNLARNYCQLVSANPKSRPNPSAFLQDCQENGNFMDNSFVKTIMFLEEIQIQDQAAKNKFFSNLTPAIDSFPQHFCKHKILPQLLDAFQYGNAGSAVLAPLFKVGKLLQSEEYQKKIVPCVIKLFSSPDRATRVKLLQQIEFFVEHLQTPTVNDQIFPHVIQGFMDTNPVVRESTIKAMLHLAPKLNYKNLNEELMKHFARLQSKDDQGGIRTNTTVCLGKIAGYLNPQIRQKIICSAFLRALKDPFPPARQAGILAMAATQNYYSLSEIAMRLIPALSVLTLDSSKSVRDQSFKAINGFLSKLEKVSENPELREEMEKDVTAGGSKAGDISSWAGWAVIGMTSLTSKLYRGATTTTTTTTTTPTVNTSPTSTPTDGQPPVRAKESQERDSVPSKPETPKSNEGWESEGWNEMELNLDDKPKNSSNVQNVAAGEKKEFDGWEDDENWGSLEDALEASCLETPSNTEGWGDWGDDEFSPTLDTPGLQPASSYAWDENQSEADFFTSLTNVKKKTTKPNVSGGKSPEAPSEDIGSKPSKPESWQGDGWDNTEDWDVTGSNKGSLNENERKRREREERKLQRQKELQEKRELRKTAGALKLGVKKLNLD</sequence>
<dbReference type="Gene3D" id="1.10.510.10">
    <property type="entry name" value="Transferase(Phosphotransferase) domain 1"/>
    <property type="match status" value="1"/>
</dbReference>
<feature type="compositionally biased region" description="Basic and acidic residues" evidence="6">
    <location>
        <begin position="607"/>
        <end position="625"/>
    </location>
</feature>
<dbReference type="GO" id="GO:0005524">
    <property type="term" value="F:ATP binding"/>
    <property type="evidence" value="ECO:0007669"/>
    <property type="project" value="InterPro"/>
</dbReference>
<keyword evidence="8" id="KW-1185">Reference proteome</keyword>
<feature type="compositionally biased region" description="Low complexity" evidence="6">
    <location>
        <begin position="579"/>
        <end position="600"/>
    </location>
</feature>
<evidence type="ECO:0000256" key="3">
    <source>
        <dbReference type="ARBA" id="ARBA00042347"/>
    </source>
</evidence>
<evidence type="ECO:0000256" key="4">
    <source>
        <dbReference type="ARBA" id="ARBA00056114"/>
    </source>
</evidence>
<dbReference type="Proteomes" id="UP000515154">
    <property type="component" value="Linkage group LG11"/>
</dbReference>
<organism evidence="8 9">
    <name type="scientific">Octopus sinensis</name>
    <name type="common">East Asian common octopus</name>
    <dbReference type="NCBI Taxonomy" id="2607531"/>
    <lineage>
        <taxon>Eukaryota</taxon>
        <taxon>Metazoa</taxon>
        <taxon>Spiralia</taxon>
        <taxon>Lophotrochozoa</taxon>
        <taxon>Mollusca</taxon>
        <taxon>Cephalopoda</taxon>
        <taxon>Coleoidea</taxon>
        <taxon>Octopodiformes</taxon>
        <taxon>Octopoda</taxon>
        <taxon>Incirrata</taxon>
        <taxon>Octopodidae</taxon>
        <taxon>Octopus</taxon>
    </lineage>
</organism>
<dbReference type="InterPro" id="IPR011009">
    <property type="entry name" value="Kinase-like_dom_sf"/>
</dbReference>
<dbReference type="SMART" id="SM00220">
    <property type="entry name" value="S_TKc"/>
    <property type="match status" value="1"/>
</dbReference>
<evidence type="ECO:0000313" key="8">
    <source>
        <dbReference type="Proteomes" id="UP000515154"/>
    </source>
</evidence>
<dbReference type="PANTHER" id="PTHR12984">
    <property type="entry name" value="SCY1-RELATED S/T PROTEIN KINASE-LIKE"/>
    <property type="match status" value="1"/>
</dbReference>
<gene>
    <name evidence="9" type="primary">LOC115217017</name>
</gene>
<dbReference type="Gene3D" id="3.30.200.20">
    <property type="entry name" value="Phosphorylase Kinase, domain 1"/>
    <property type="match status" value="1"/>
</dbReference>
<dbReference type="InterPro" id="IPR021133">
    <property type="entry name" value="HEAT_type_2"/>
</dbReference>
<dbReference type="AlphaFoldDB" id="A0A6P7SVW1"/>
<evidence type="ECO:0000256" key="1">
    <source>
        <dbReference type="ARBA" id="ARBA00038349"/>
    </source>
</evidence>
<evidence type="ECO:0000259" key="7">
    <source>
        <dbReference type="PROSITE" id="PS50011"/>
    </source>
</evidence>
<dbReference type="Gene3D" id="1.25.10.10">
    <property type="entry name" value="Leucine-rich Repeat Variant"/>
    <property type="match status" value="1"/>
</dbReference>
<feature type="compositionally biased region" description="Basic and acidic residues" evidence="6">
    <location>
        <begin position="789"/>
        <end position="813"/>
    </location>
</feature>
<name>A0A6P7SVW1_9MOLL</name>